<proteinExistence type="predicted"/>
<reference evidence="3 4" key="1">
    <citation type="journal article" date="2021" name="J. Hered.">
        <title>A chromosome-level genome assembly of the parasitoid wasp, Cotesia glomerata (Hymenoptera: Braconidae).</title>
        <authorList>
            <person name="Pinto B.J."/>
            <person name="Weis J.J."/>
            <person name="Gamble T."/>
            <person name="Ode P.J."/>
            <person name="Paul R."/>
            <person name="Zaspel J.M."/>
        </authorList>
    </citation>
    <scope>NUCLEOTIDE SEQUENCE [LARGE SCALE GENOMIC DNA]</scope>
    <source>
        <strain evidence="3">CgM1</strain>
    </source>
</reference>
<organism evidence="3 4">
    <name type="scientific">Cotesia glomerata</name>
    <name type="common">Lepidopteran parasitic wasp</name>
    <name type="synonym">Apanteles glomeratus</name>
    <dbReference type="NCBI Taxonomy" id="32391"/>
    <lineage>
        <taxon>Eukaryota</taxon>
        <taxon>Metazoa</taxon>
        <taxon>Ecdysozoa</taxon>
        <taxon>Arthropoda</taxon>
        <taxon>Hexapoda</taxon>
        <taxon>Insecta</taxon>
        <taxon>Pterygota</taxon>
        <taxon>Neoptera</taxon>
        <taxon>Endopterygota</taxon>
        <taxon>Hymenoptera</taxon>
        <taxon>Apocrita</taxon>
        <taxon>Ichneumonoidea</taxon>
        <taxon>Braconidae</taxon>
        <taxon>Microgastrinae</taxon>
        <taxon>Cotesia</taxon>
    </lineage>
</organism>
<gene>
    <name evidence="3" type="ORF">KQX54_020545</name>
</gene>
<dbReference type="Gene3D" id="3.40.250.10">
    <property type="entry name" value="Rhodanese-like domain"/>
    <property type="match status" value="1"/>
</dbReference>
<keyword evidence="1" id="KW-0812">Transmembrane</keyword>
<dbReference type="SUPFAM" id="SSF52821">
    <property type="entry name" value="Rhodanese/Cell cycle control phosphatase"/>
    <property type="match status" value="1"/>
</dbReference>
<dbReference type="PANTHER" id="PTHR44086:SF10">
    <property type="entry name" value="THIOSULFATE SULFURTRANSFERASE_RHODANESE-LIKE DOMAIN-CONTAINING PROTEIN 3"/>
    <property type="match status" value="1"/>
</dbReference>
<evidence type="ECO:0000259" key="2">
    <source>
        <dbReference type="PROSITE" id="PS50206"/>
    </source>
</evidence>
<keyword evidence="1" id="KW-1133">Transmembrane helix</keyword>
<dbReference type="InterPro" id="IPR036873">
    <property type="entry name" value="Rhodanese-like_dom_sf"/>
</dbReference>
<dbReference type="PANTHER" id="PTHR44086">
    <property type="entry name" value="THIOSULFATE SULFURTRANSFERASE RDL2, MITOCHONDRIAL-RELATED"/>
    <property type="match status" value="1"/>
</dbReference>
<dbReference type="AlphaFoldDB" id="A0AAV7J5V8"/>
<dbReference type="EMBL" id="JAHXZJ010000001">
    <property type="protein sequence ID" value="KAH0568370.1"/>
    <property type="molecule type" value="Genomic_DNA"/>
</dbReference>
<dbReference type="SMART" id="SM00450">
    <property type="entry name" value="RHOD"/>
    <property type="match status" value="1"/>
</dbReference>
<dbReference type="Proteomes" id="UP000826195">
    <property type="component" value="Unassembled WGS sequence"/>
</dbReference>
<dbReference type="PROSITE" id="PS50206">
    <property type="entry name" value="RHODANESE_3"/>
    <property type="match status" value="1"/>
</dbReference>
<dbReference type="InterPro" id="IPR001763">
    <property type="entry name" value="Rhodanese-like_dom"/>
</dbReference>
<feature type="domain" description="Rhodanese" evidence="2">
    <location>
        <begin position="104"/>
        <end position="202"/>
    </location>
</feature>
<protein>
    <recommendedName>
        <fullName evidence="2">Rhodanese domain-containing protein</fullName>
    </recommendedName>
</protein>
<keyword evidence="4" id="KW-1185">Reference proteome</keyword>
<feature type="transmembrane region" description="Helical" evidence="1">
    <location>
        <begin position="46"/>
        <end position="66"/>
    </location>
</feature>
<sequence>MNNLIIRNYRVVLLRCCGYICKDKDKLCKVFNVGGLNQFTKSMSKFFFFFFREIFLFIWIFIFSTLGRVGLVSSVNYSTKLENMRGQGDEKNIIGYEELLADQKNDKVLIIDVREQKEIDETGKLPRSIHIPMGNVTQMLNLTDEEFKNQFNKSKPHKDTKIVLSCRSGMRSANVQQELLKLGYENAYNYIGGWSEWESKQKS</sequence>
<evidence type="ECO:0000313" key="4">
    <source>
        <dbReference type="Proteomes" id="UP000826195"/>
    </source>
</evidence>
<comment type="caution">
    <text evidence="3">The sequence shown here is derived from an EMBL/GenBank/DDBJ whole genome shotgun (WGS) entry which is preliminary data.</text>
</comment>
<evidence type="ECO:0000313" key="3">
    <source>
        <dbReference type="EMBL" id="KAH0568370.1"/>
    </source>
</evidence>
<name>A0AAV7J5V8_COTGL</name>
<keyword evidence="1" id="KW-0472">Membrane</keyword>
<accession>A0AAV7J5V8</accession>
<dbReference type="Pfam" id="PF00581">
    <property type="entry name" value="Rhodanese"/>
    <property type="match status" value="1"/>
</dbReference>
<evidence type="ECO:0000256" key="1">
    <source>
        <dbReference type="SAM" id="Phobius"/>
    </source>
</evidence>